<comment type="caution">
    <text evidence="1">The sequence shown here is derived from an EMBL/GenBank/DDBJ whole genome shotgun (WGS) entry which is preliminary data.</text>
</comment>
<dbReference type="Proteomes" id="UP000032025">
    <property type="component" value="Unassembled WGS sequence"/>
</dbReference>
<dbReference type="RefSeq" id="WP_042468982.1">
    <property type="nucleotide sequence ID" value="NZ_BBJS01000030.1"/>
</dbReference>
<proteinExistence type="predicted"/>
<dbReference type="GeneID" id="78528688"/>
<dbReference type="Pfam" id="PF23148">
    <property type="entry name" value="Gp77"/>
    <property type="match status" value="1"/>
</dbReference>
<evidence type="ECO:0000313" key="1">
    <source>
        <dbReference type="EMBL" id="GAN14148.1"/>
    </source>
</evidence>
<organism evidence="1 2">
    <name type="scientific">Sphingomonas paucimobilis NBRC 13935</name>
    <dbReference type="NCBI Taxonomy" id="1219050"/>
    <lineage>
        <taxon>Bacteria</taxon>
        <taxon>Pseudomonadati</taxon>
        <taxon>Pseudomonadota</taxon>
        <taxon>Alphaproteobacteria</taxon>
        <taxon>Sphingomonadales</taxon>
        <taxon>Sphingomonadaceae</taxon>
        <taxon>Sphingomonas</taxon>
    </lineage>
</organism>
<gene>
    <name evidence="1" type="ORF">SP6_30_02890</name>
</gene>
<protein>
    <submittedName>
        <fullName evidence="1">DNA, contig: SP630</fullName>
    </submittedName>
</protein>
<accession>A0A0C9NHH4</accession>
<evidence type="ECO:0000313" key="2">
    <source>
        <dbReference type="Proteomes" id="UP000032025"/>
    </source>
</evidence>
<name>A0A0C9NHH4_SPHPI</name>
<dbReference type="EMBL" id="BBJS01000030">
    <property type="protein sequence ID" value="GAN14148.1"/>
    <property type="molecule type" value="Genomic_DNA"/>
</dbReference>
<dbReference type="Pfam" id="PF07030">
    <property type="entry name" value="Phage_Mu_Gp36"/>
    <property type="match status" value="1"/>
</dbReference>
<sequence>MIATLLKQPGETLRPAVNFTGGTGSGSITAIRDVTVIARGLVPGAAALAASATLANGIVTLALSGGGDGERYAVTVRADDADGQTLESEVEVVLIESTWATPDGGAGWLSIAALVKRFTLDEVVRMTDPDGSGRIDRDLLIGALIDAQSIVEAHVASRYALPLATVPRILEMAVGDLARARLYPRGVPEGIADQAKAAMALLVRIQKGDATLGLPAAAIPAETDSDAPVVIAPGQRAYPDWLRNY</sequence>
<dbReference type="AlphaFoldDB" id="A0A0C9NHH4"/>
<dbReference type="InterPro" id="IPR009752">
    <property type="entry name" value="Phage_Mu_GpJ"/>
</dbReference>
<dbReference type="InterPro" id="IPR056928">
    <property type="entry name" value="Gp77-like"/>
</dbReference>
<keyword evidence="2" id="KW-1185">Reference proteome</keyword>
<reference evidence="1 2" key="1">
    <citation type="submission" date="2014-08" db="EMBL/GenBank/DDBJ databases">
        <title>Whole genome shotgun sequence of Sphingomonas paucimobilis NBRC 13935.</title>
        <authorList>
            <person name="Hosoyama A."/>
            <person name="Hashimoto M."/>
            <person name="Hosoyama Y."/>
            <person name="Noguchi M."/>
            <person name="Uohara A."/>
            <person name="Ohji S."/>
            <person name="Katano-Makiyama Y."/>
            <person name="Ichikawa N."/>
            <person name="Kimura A."/>
            <person name="Yamazoe A."/>
            <person name="Fujita N."/>
        </authorList>
    </citation>
    <scope>NUCLEOTIDE SEQUENCE [LARGE SCALE GENOMIC DNA]</scope>
    <source>
        <strain evidence="1 2">NBRC 13935</strain>
    </source>
</reference>